<dbReference type="Pfam" id="PF10568">
    <property type="entry name" value="Tom37"/>
    <property type="match status" value="1"/>
</dbReference>
<dbReference type="OrthoDB" id="198787at2759"/>
<keyword evidence="6" id="KW-0472">Membrane</keyword>
<evidence type="ECO:0000256" key="2">
    <source>
        <dbReference type="ARBA" id="ARBA00022448"/>
    </source>
</evidence>
<feature type="region of interest" description="Disordered" evidence="7">
    <location>
        <begin position="36"/>
        <end position="130"/>
    </location>
</feature>
<dbReference type="InterPro" id="IPR033468">
    <property type="entry name" value="Metaxin_GST"/>
</dbReference>
<evidence type="ECO:0000313" key="10">
    <source>
        <dbReference type="EMBL" id="KAG0253625.1"/>
    </source>
</evidence>
<dbReference type="EMBL" id="JAAAJB010000568">
    <property type="protein sequence ID" value="KAG0253625.1"/>
    <property type="molecule type" value="Genomic_DNA"/>
</dbReference>
<feature type="compositionally biased region" description="Low complexity" evidence="7">
    <location>
        <begin position="50"/>
        <end position="72"/>
    </location>
</feature>
<comment type="subcellular location">
    <subcellularLocation>
        <location evidence="1">Mitochondrion outer membrane</location>
    </subcellularLocation>
</comment>
<feature type="compositionally biased region" description="Low complexity" evidence="7">
    <location>
        <begin position="80"/>
        <end position="94"/>
    </location>
</feature>
<dbReference type="Pfam" id="PF17171">
    <property type="entry name" value="GST_C_6"/>
    <property type="match status" value="1"/>
</dbReference>
<keyword evidence="11" id="KW-1185">Reference proteome</keyword>
<evidence type="ECO:0000313" key="11">
    <source>
        <dbReference type="Proteomes" id="UP000807716"/>
    </source>
</evidence>
<evidence type="ECO:0008006" key="12">
    <source>
        <dbReference type="Google" id="ProtNLM"/>
    </source>
</evidence>
<keyword evidence="4" id="KW-0653">Protein transport</keyword>
<evidence type="ECO:0000256" key="7">
    <source>
        <dbReference type="SAM" id="MobiDB-lite"/>
    </source>
</evidence>
<feature type="compositionally biased region" description="Low complexity" evidence="7">
    <location>
        <begin position="115"/>
        <end position="130"/>
    </location>
</feature>
<sequence length="450" mass="50756">MSQEQLPEDFKTYSEPEVRFVEEIGEDGKKIRRKITTRKVTHHKVTAVPTTTTTTTTTSSSSSSSTSNFSTSEHVHEESSIASSSSTSSITSSAEQRVIEATLVAESEDKEERSSTVSSSSSSSSSSLVSQTGSLKQRLASQIHDHPYYRFLNRFPLKVLPAQYVRPKQTKAVIYCFGPDVNTSAKPESADQEKEQEKDQEQEKEKEAQSQDSFDVDSLVWIAYLKFNKIDFEIKYVTEPTMSPSGKLPFLALPSGELITHSGFEQWIQEHRPSDASKLNLQEAAEAAAFSTLVETKILTALNYTLWFEMAHFKTTTRQRYFGHHNKYLGILLSYLRKSDIVQGMLLVKPQVDRELIFEEASNALEALSVTLGKENTEGYFFGKKEPSSFDAVLFAYLHVILRLPAVRDLQPENNADSADGAKATELTRMVRKHDNLVRYAIRIWNEWFA</sequence>
<organism evidence="10 11">
    <name type="scientific">Actinomortierella ambigua</name>
    <dbReference type="NCBI Taxonomy" id="1343610"/>
    <lineage>
        <taxon>Eukaryota</taxon>
        <taxon>Fungi</taxon>
        <taxon>Fungi incertae sedis</taxon>
        <taxon>Mucoromycota</taxon>
        <taxon>Mortierellomycotina</taxon>
        <taxon>Mortierellomycetes</taxon>
        <taxon>Mortierellales</taxon>
        <taxon>Mortierellaceae</taxon>
        <taxon>Actinomortierella</taxon>
    </lineage>
</organism>
<evidence type="ECO:0000256" key="1">
    <source>
        <dbReference type="ARBA" id="ARBA00004294"/>
    </source>
</evidence>
<dbReference type="GO" id="GO:0015031">
    <property type="term" value="P:protein transport"/>
    <property type="evidence" value="ECO:0007669"/>
    <property type="project" value="UniProtKB-KW"/>
</dbReference>
<feature type="compositionally biased region" description="Basic and acidic residues" evidence="7">
    <location>
        <begin position="188"/>
        <end position="209"/>
    </location>
</feature>
<comment type="caution">
    <text evidence="10">The sequence shown here is derived from an EMBL/GenBank/DDBJ whole genome shotgun (WGS) entry which is preliminary data.</text>
</comment>
<evidence type="ECO:0000256" key="4">
    <source>
        <dbReference type="ARBA" id="ARBA00022927"/>
    </source>
</evidence>
<proteinExistence type="predicted"/>
<reference evidence="10" key="1">
    <citation type="journal article" date="2020" name="Fungal Divers.">
        <title>Resolving the Mortierellaceae phylogeny through synthesis of multi-gene phylogenetics and phylogenomics.</title>
        <authorList>
            <person name="Vandepol N."/>
            <person name="Liber J."/>
            <person name="Desiro A."/>
            <person name="Na H."/>
            <person name="Kennedy M."/>
            <person name="Barry K."/>
            <person name="Grigoriev I.V."/>
            <person name="Miller A.N."/>
            <person name="O'Donnell K."/>
            <person name="Stajich J.E."/>
            <person name="Bonito G."/>
        </authorList>
    </citation>
    <scope>NUCLEOTIDE SEQUENCE</scope>
    <source>
        <strain evidence="10">BC1065</strain>
    </source>
</reference>
<keyword evidence="5" id="KW-0496">Mitochondrion</keyword>
<evidence type="ECO:0000259" key="9">
    <source>
        <dbReference type="Pfam" id="PF17171"/>
    </source>
</evidence>
<feature type="compositionally biased region" description="Basic residues" evidence="7">
    <location>
        <begin position="36"/>
        <end position="45"/>
    </location>
</feature>
<keyword evidence="3" id="KW-1000">Mitochondrion outer membrane</keyword>
<dbReference type="PANTHER" id="PTHR12289">
    <property type="entry name" value="METAXIN RELATED"/>
    <property type="match status" value="1"/>
</dbReference>
<evidence type="ECO:0000259" key="8">
    <source>
        <dbReference type="Pfam" id="PF10568"/>
    </source>
</evidence>
<dbReference type="InterPro" id="IPR050931">
    <property type="entry name" value="Mito_Protein_Transport_Metaxin"/>
</dbReference>
<dbReference type="InterPro" id="IPR019564">
    <property type="entry name" value="Sam37/metaxin_N"/>
</dbReference>
<dbReference type="CDD" id="cd03193">
    <property type="entry name" value="GST_C_Metaxin"/>
    <property type="match status" value="1"/>
</dbReference>
<feature type="domain" description="Metaxin glutathione S-transferase" evidence="9">
    <location>
        <begin position="361"/>
        <end position="444"/>
    </location>
</feature>
<evidence type="ECO:0000256" key="3">
    <source>
        <dbReference type="ARBA" id="ARBA00022787"/>
    </source>
</evidence>
<evidence type="ECO:0000256" key="5">
    <source>
        <dbReference type="ARBA" id="ARBA00023128"/>
    </source>
</evidence>
<evidence type="ECO:0000256" key="6">
    <source>
        <dbReference type="ARBA" id="ARBA00023136"/>
    </source>
</evidence>
<accession>A0A9P6PU19</accession>
<dbReference type="AlphaFoldDB" id="A0A9P6PU19"/>
<protein>
    <recommendedName>
        <fullName evidence="12">Metaxin glutathione S-transferase domain-containing protein</fullName>
    </recommendedName>
</protein>
<feature type="domain" description="Mitochondrial outer membrane transport complex Sam37/metaxin N-terminal" evidence="8">
    <location>
        <begin position="218"/>
        <end position="323"/>
    </location>
</feature>
<name>A0A9P6PU19_9FUNG</name>
<keyword evidence="2" id="KW-0813">Transport</keyword>
<dbReference type="PANTHER" id="PTHR12289:SF77">
    <property type="entry name" value="METAXIN-2"/>
    <property type="match status" value="1"/>
</dbReference>
<gene>
    <name evidence="10" type="ORF">DFQ27_007289</name>
</gene>
<dbReference type="GO" id="GO:0001401">
    <property type="term" value="C:SAM complex"/>
    <property type="evidence" value="ECO:0007669"/>
    <property type="project" value="InterPro"/>
</dbReference>
<dbReference type="GO" id="GO:0007005">
    <property type="term" value="P:mitochondrion organization"/>
    <property type="evidence" value="ECO:0007669"/>
    <property type="project" value="TreeGrafter"/>
</dbReference>
<dbReference type="Proteomes" id="UP000807716">
    <property type="component" value="Unassembled WGS sequence"/>
</dbReference>
<feature type="region of interest" description="Disordered" evidence="7">
    <location>
        <begin position="184"/>
        <end position="211"/>
    </location>
</feature>